<dbReference type="InParanoid" id="C1E751"/>
<evidence type="ECO:0000313" key="3">
    <source>
        <dbReference type="Proteomes" id="UP000002009"/>
    </source>
</evidence>
<dbReference type="GeneID" id="8243947"/>
<keyword evidence="3" id="KW-1185">Reference proteome</keyword>
<organism evidence="2 3">
    <name type="scientific">Micromonas commoda (strain RCC299 / NOUM17 / CCMP2709)</name>
    <name type="common">Picoplanktonic green alga</name>
    <dbReference type="NCBI Taxonomy" id="296587"/>
    <lineage>
        <taxon>Eukaryota</taxon>
        <taxon>Viridiplantae</taxon>
        <taxon>Chlorophyta</taxon>
        <taxon>Mamiellophyceae</taxon>
        <taxon>Mamiellales</taxon>
        <taxon>Mamiellaceae</taxon>
        <taxon>Micromonas</taxon>
    </lineage>
</organism>
<name>C1E751_MICCC</name>
<feature type="compositionally biased region" description="Basic residues" evidence="1">
    <location>
        <begin position="52"/>
        <end position="71"/>
    </location>
</feature>
<evidence type="ECO:0000313" key="2">
    <source>
        <dbReference type="EMBL" id="ACO63547.1"/>
    </source>
</evidence>
<dbReference type="OMA" id="CVVAMAR"/>
<feature type="region of interest" description="Disordered" evidence="1">
    <location>
        <begin position="1"/>
        <end position="81"/>
    </location>
</feature>
<reference evidence="2 3" key="1">
    <citation type="journal article" date="2009" name="Science">
        <title>Green evolution and dynamic adaptations revealed by genomes of the marine picoeukaryotes Micromonas.</title>
        <authorList>
            <person name="Worden A.Z."/>
            <person name="Lee J.H."/>
            <person name="Mock T."/>
            <person name="Rouze P."/>
            <person name="Simmons M.P."/>
            <person name="Aerts A.L."/>
            <person name="Allen A.E."/>
            <person name="Cuvelier M.L."/>
            <person name="Derelle E."/>
            <person name="Everett M.V."/>
            <person name="Foulon E."/>
            <person name="Grimwood J."/>
            <person name="Gundlach H."/>
            <person name="Henrissat B."/>
            <person name="Napoli C."/>
            <person name="McDonald S.M."/>
            <person name="Parker M.S."/>
            <person name="Rombauts S."/>
            <person name="Salamov A."/>
            <person name="Von Dassow P."/>
            <person name="Badger J.H."/>
            <person name="Coutinho P.M."/>
            <person name="Demir E."/>
            <person name="Dubchak I."/>
            <person name="Gentemann C."/>
            <person name="Eikrem W."/>
            <person name="Gready J.E."/>
            <person name="John U."/>
            <person name="Lanier W."/>
            <person name="Lindquist E.A."/>
            <person name="Lucas S."/>
            <person name="Mayer K.F."/>
            <person name="Moreau H."/>
            <person name="Not F."/>
            <person name="Otillar R."/>
            <person name="Panaud O."/>
            <person name="Pangilinan J."/>
            <person name="Paulsen I."/>
            <person name="Piegu B."/>
            <person name="Poliakov A."/>
            <person name="Robbens S."/>
            <person name="Schmutz J."/>
            <person name="Toulza E."/>
            <person name="Wyss T."/>
            <person name="Zelensky A."/>
            <person name="Zhou K."/>
            <person name="Armbrust E.V."/>
            <person name="Bhattacharya D."/>
            <person name="Goodenough U.W."/>
            <person name="Van de Peer Y."/>
            <person name="Grigoriev I.V."/>
        </authorList>
    </citation>
    <scope>NUCLEOTIDE SEQUENCE [LARGE SCALE GENOMIC DNA]</scope>
    <source>
        <strain evidence="3">RCC299 / NOUM17</strain>
    </source>
</reference>
<proteinExistence type="predicted"/>
<feature type="region of interest" description="Disordered" evidence="1">
    <location>
        <begin position="253"/>
        <end position="275"/>
    </location>
</feature>
<dbReference type="EMBL" id="CP001326">
    <property type="protein sequence ID" value="ACO63547.1"/>
    <property type="molecule type" value="Genomic_DNA"/>
</dbReference>
<dbReference type="RefSeq" id="XP_002502289.1">
    <property type="nucleotide sequence ID" value="XM_002502243.1"/>
</dbReference>
<gene>
    <name evidence="2" type="ORF">MICPUN_58887</name>
</gene>
<protein>
    <submittedName>
        <fullName evidence="2">Uncharacterized protein</fullName>
    </submittedName>
</protein>
<accession>C1E751</accession>
<sequence length="678" mass="69300">MTSLGPIRTGLSASGRGSPAATGHTPTDFSHETLTGCDPRASAPADNPRKPFSQRRSRARMQPRRSRRRSRARIERPADLTGNSRRAHLIRLAMDLRGGHAPSVHAAAIEISRLAVAAEGPGAPFTATHRGQQLLRLIHIVVQNVGLEDKVGALTALRLLKADDTLLQKLLKAGVLPSLLGIIRADATAAAAAADADDDGPAAEASRAEATAAAARAVQAFSSSGDALTTLLRGGAVEVLSAYACRRGGEVADPIRSESKPAPPGDGSGTPDVAAKHRASAAKSCVVAMARVSGSYLTDLDEHAAFERDAGQSPDAPGSIESALDPAAATSALSVARSLLALLESDLVVSHGEACVGLERLAVSGRAGRAAACQVGCVLPLMAAALAGNPKQRGVALEALEALTIGTRDNSPGERTNERTAAAAREAGDVVGGGRWTSSSDAPMDVDDDDAAAAGGVGDPREIAARAQAQITATHRTTPAGVKRERVQTAGYTGLSATTLGVIGTAAKVGETFFGRLIAILGEILSLRGPLERAAADAALALWALAWQPSNRAAAVPVVTAPLAKLYEEGRDAAADDAGATLSVLVRNDADAREIIRASGPHGADLVAYLLESGGEGNEGEGPSPRAQGGAADNFFKRRMAEVKPRSEGLTPIGPSRLGAGTASPSPGLARCISGRYD</sequence>
<feature type="region of interest" description="Disordered" evidence="1">
    <location>
        <begin position="407"/>
        <end position="456"/>
    </location>
</feature>
<evidence type="ECO:0000256" key="1">
    <source>
        <dbReference type="SAM" id="MobiDB-lite"/>
    </source>
</evidence>
<dbReference type="Proteomes" id="UP000002009">
    <property type="component" value="Chromosome 5"/>
</dbReference>
<dbReference type="AlphaFoldDB" id="C1E751"/>
<feature type="region of interest" description="Disordered" evidence="1">
    <location>
        <begin position="643"/>
        <end position="678"/>
    </location>
</feature>
<dbReference type="KEGG" id="mis:MICPUN_58887"/>
<dbReference type="OrthoDB" id="409644at2759"/>